<keyword evidence="2" id="KW-1185">Reference proteome</keyword>
<protein>
    <submittedName>
        <fullName evidence="1">Uncharacterized protein</fullName>
    </submittedName>
</protein>
<dbReference type="STRING" id="1220926.S2JUS3"/>
<dbReference type="VEuPathDB" id="FungiDB:HMPREF1544_06710"/>
<proteinExistence type="predicted"/>
<dbReference type="EMBL" id="KE123987">
    <property type="protein sequence ID" value="EPB86543.1"/>
    <property type="molecule type" value="Genomic_DNA"/>
</dbReference>
<evidence type="ECO:0000313" key="2">
    <source>
        <dbReference type="Proteomes" id="UP000014254"/>
    </source>
</evidence>
<gene>
    <name evidence="1" type="ORF">HMPREF1544_06710</name>
</gene>
<dbReference type="AlphaFoldDB" id="S2JUS3"/>
<reference evidence="2" key="1">
    <citation type="submission" date="2013-05" db="EMBL/GenBank/DDBJ databases">
        <title>The Genome sequence of Mucor circinelloides f. circinelloides 1006PhL.</title>
        <authorList>
            <consortium name="The Broad Institute Genomics Platform"/>
            <person name="Cuomo C."/>
            <person name="Earl A."/>
            <person name="Findley K."/>
            <person name="Lee S.C."/>
            <person name="Walker B."/>
            <person name="Young S."/>
            <person name="Zeng Q."/>
            <person name="Gargeya S."/>
            <person name="Fitzgerald M."/>
            <person name="Haas B."/>
            <person name="Abouelleil A."/>
            <person name="Allen A.W."/>
            <person name="Alvarado L."/>
            <person name="Arachchi H.M."/>
            <person name="Berlin A.M."/>
            <person name="Chapman S.B."/>
            <person name="Gainer-Dewar J."/>
            <person name="Goldberg J."/>
            <person name="Griggs A."/>
            <person name="Gujja S."/>
            <person name="Hansen M."/>
            <person name="Howarth C."/>
            <person name="Imamovic A."/>
            <person name="Ireland A."/>
            <person name="Larimer J."/>
            <person name="McCowan C."/>
            <person name="Murphy C."/>
            <person name="Pearson M."/>
            <person name="Poon T.W."/>
            <person name="Priest M."/>
            <person name="Roberts A."/>
            <person name="Saif S."/>
            <person name="Shea T."/>
            <person name="Sisk P."/>
            <person name="Sykes S."/>
            <person name="Wortman J."/>
            <person name="Nusbaum C."/>
            <person name="Birren B."/>
        </authorList>
    </citation>
    <scope>NUCLEOTIDE SEQUENCE [LARGE SCALE GENOMIC DNA]</scope>
    <source>
        <strain evidence="2">1006PhL</strain>
    </source>
</reference>
<dbReference type="Proteomes" id="UP000014254">
    <property type="component" value="Unassembled WGS sequence"/>
</dbReference>
<organism evidence="1 2">
    <name type="scientific">Mucor circinelloides f. circinelloides (strain 1006PhL)</name>
    <name type="common">Mucormycosis agent</name>
    <name type="synonym">Calyptromyces circinelloides</name>
    <dbReference type="NCBI Taxonomy" id="1220926"/>
    <lineage>
        <taxon>Eukaryota</taxon>
        <taxon>Fungi</taxon>
        <taxon>Fungi incertae sedis</taxon>
        <taxon>Mucoromycota</taxon>
        <taxon>Mucoromycotina</taxon>
        <taxon>Mucoromycetes</taxon>
        <taxon>Mucorales</taxon>
        <taxon>Mucorineae</taxon>
        <taxon>Mucoraceae</taxon>
        <taxon>Mucor</taxon>
    </lineage>
</organism>
<accession>S2JUS3</accession>
<sequence>MYAQVVKWNDAALISQFKVNLNNQIQNELARRGDIDSLDNLISEAIDIDNKLVHGPNQRRHLQ</sequence>
<name>S2JUS3_MUCC1</name>
<dbReference type="InParanoid" id="S2JUS3"/>
<evidence type="ECO:0000313" key="1">
    <source>
        <dbReference type="EMBL" id="EPB86543.1"/>
    </source>
</evidence>